<dbReference type="GO" id="GO:0016616">
    <property type="term" value="F:oxidoreductase activity, acting on the CH-OH group of donors, NAD or NADP as acceptor"/>
    <property type="evidence" value="ECO:0007669"/>
    <property type="project" value="TreeGrafter"/>
</dbReference>
<dbReference type="GO" id="GO:0005811">
    <property type="term" value="C:lipid droplet"/>
    <property type="evidence" value="ECO:0007669"/>
    <property type="project" value="TreeGrafter"/>
</dbReference>
<accession>A0A8K0D7L0</accession>
<dbReference type="Gene3D" id="3.40.50.720">
    <property type="entry name" value="NAD(P)-binding Rossmann-like Domain"/>
    <property type="match status" value="1"/>
</dbReference>
<name>A0A8K0D7L0_IGNLU</name>
<dbReference type="PRINTS" id="PR00081">
    <property type="entry name" value="GDHRDH"/>
</dbReference>
<dbReference type="PANTHER" id="PTHR24322:SF748">
    <property type="entry name" value="FI23927P1-RELATED"/>
    <property type="match status" value="1"/>
</dbReference>
<evidence type="ECO:0000256" key="2">
    <source>
        <dbReference type="SAM" id="MobiDB-lite"/>
    </source>
</evidence>
<dbReference type="EMBL" id="VTPC01003951">
    <property type="protein sequence ID" value="KAF2897727.1"/>
    <property type="molecule type" value="Genomic_DNA"/>
</dbReference>
<protein>
    <submittedName>
        <fullName evidence="3">Uncharacterized protein</fullName>
    </submittedName>
</protein>
<sequence length="234" mass="26132">MLFKTDKQVSILINNAGVVSGRLLLDTPDDLIQRTFDVNILAHFWTTKAFLPKMIENNHGHIVTIASMAGHIGVHKLVDYCSSKFAAVGFDEALRIELEKLGVKGVKTTVICPYFIQSTGMFNDVMSRFFPTLKSFQVADEIIEGIQREKLFVHIPGYLRAFCLKWVLPWQVISIFIRNVVSNPAPTSPEILTAGSSTTDISKPKTDSEPAVIKPKFNVESKLSHRTVATEKKL</sequence>
<proteinExistence type="inferred from homology"/>
<gene>
    <name evidence="3" type="ORF">ILUMI_08444</name>
</gene>
<keyword evidence="4" id="KW-1185">Reference proteome</keyword>
<reference evidence="3" key="1">
    <citation type="submission" date="2019-08" db="EMBL/GenBank/DDBJ databases">
        <title>The genome of the North American firefly Photinus pyralis.</title>
        <authorList>
            <consortium name="Photinus pyralis genome working group"/>
            <person name="Fallon T.R."/>
            <person name="Sander Lower S.E."/>
            <person name="Weng J.-K."/>
        </authorList>
    </citation>
    <scope>NUCLEOTIDE SEQUENCE</scope>
    <source>
        <strain evidence="3">TRF0915ILg1</strain>
        <tissue evidence="3">Whole body</tissue>
    </source>
</reference>
<dbReference type="PRINTS" id="PR00080">
    <property type="entry name" value="SDRFAMILY"/>
</dbReference>
<dbReference type="InterPro" id="IPR002347">
    <property type="entry name" value="SDR_fam"/>
</dbReference>
<dbReference type="AlphaFoldDB" id="A0A8K0D7L0"/>
<organism evidence="3 4">
    <name type="scientific">Ignelater luminosus</name>
    <name type="common">Cucubano</name>
    <name type="synonym">Pyrophorus luminosus</name>
    <dbReference type="NCBI Taxonomy" id="2038154"/>
    <lineage>
        <taxon>Eukaryota</taxon>
        <taxon>Metazoa</taxon>
        <taxon>Ecdysozoa</taxon>
        <taxon>Arthropoda</taxon>
        <taxon>Hexapoda</taxon>
        <taxon>Insecta</taxon>
        <taxon>Pterygota</taxon>
        <taxon>Neoptera</taxon>
        <taxon>Endopterygota</taxon>
        <taxon>Coleoptera</taxon>
        <taxon>Polyphaga</taxon>
        <taxon>Elateriformia</taxon>
        <taxon>Elateroidea</taxon>
        <taxon>Elateridae</taxon>
        <taxon>Agrypninae</taxon>
        <taxon>Pyrophorini</taxon>
        <taxon>Ignelater</taxon>
    </lineage>
</organism>
<evidence type="ECO:0000313" key="4">
    <source>
        <dbReference type="Proteomes" id="UP000801492"/>
    </source>
</evidence>
<dbReference type="InterPro" id="IPR036291">
    <property type="entry name" value="NAD(P)-bd_dom_sf"/>
</dbReference>
<dbReference type="OrthoDB" id="10253736at2759"/>
<dbReference type="Proteomes" id="UP000801492">
    <property type="component" value="Unassembled WGS sequence"/>
</dbReference>
<evidence type="ECO:0000313" key="3">
    <source>
        <dbReference type="EMBL" id="KAF2897727.1"/>
    </source>
</evidence>
<dbReference type="Pfam" id="PF00106">
    <property type="entry name" value="adh_short"/>
    <property type="match status" value="1"/>
</dbReference>
<comment type="similarity">
    <text evidence="1">Belongs to the short-chain dehydrogenases/reductases (SDR) family.</text>
</comment>
<dbReference type="PANTHER" id="PTHR24322">
    <property type="entry name" value="PKSB"/>
    <property type="match status" value="1"/>
</dbReference>
<dbReference type="SUPFAM" id="SSF51735">
    <property type="entry name" value="NAD(P)-binding Rossmann-fold domains"/>
    <property type="match status" value="1"/>
</dbReference>
<feature type="region of interest" description="Disordered" evidence="2">
    <location>
        <begin position="188"/>
        <end position="211"/>
    </location>
</feature>
<evidence type="ECO:0000256" key="1">
    <source>
        <dbReference type="RuleBase" id="RU000363"/>
    </source>
</evidence>
<comment type="caution">
    <text evidence="3">The sequence shown here is derived from an EMBL/GenBank/DDBJ whole genome shotgun (WGS) entry which is preliminary data.</text>
</comment>